<evidence type="ECO:0000256" key="4">
    <source>
        <dbReference type="ARBA" id="ARBA00022984"/>
    </source>
</evidence>
<proteinExistence type="predicted"/>
<keyword evidence="10" id="KW-1185">Reference proteome</keyword>
<organism evidence="9 10">
    <name type="scientific">Acetitomaculum ruminis DSM 5522</name>
    <dbReference type="NCBI Taxonomy" id="1120918"/>
    <lineage>
        <taxon>Bacteria</taxon>
        <taxon>Bacillati</taxon>
        <taxon>Bacillota</taxon>
        <taxon>Clostridia</taxon>
        <taxon>Lachnospirales</taxon>
        <taxon>Lachnospiraceae</taxon>
        <taxon>Acetitomaculum</taxon>
    </lineage>
</organism>
<keyword evidence="7" id="KW-0472">Membrane</keyword>
<keyword evidence="5 6" id="KW-0961">Cell wall biogenesis/degradation</keyword>
<dbReference type="Pfam" id="PF12229">
    <property type="entry name" value="PG_binding_4"/>
    <property type="match status" value="1"/>
</dbReference>
<dbReference type="Gene3D" id="3.10.20.800">
    <property type="match status" value="1"/>
</dbReference>
<dbReference type="GO" id="GO:0005576">
    <property type="term" value="C:extracellular region"/>
    <property type="evidence" value="ECO:0007669"/>
    <property type="project" value="TreeGrafter"/>
</dbReference>
<evidence type="ECO:0000259" key="8">
    <source>
        <dbReference type="PROSITE" id="PS52029"/>
    </source>
</evidence>
<comment type="pathway">
    <text evidence="1 6">Cell wall biogenesis; peptidoglycan biosynthesis.</text>
</comment>
<evidence type="ECO:0000256" key="7">
    <source>
        <dbReference type="SAM" id="Phobius"/>
    </source>
</evidence>
<evidence type="ECO:0000313" key="9">
    <source>
        <dbReference type="EMBL" id="SFA89100.1"/>
    </source>
</evidence>
<keyword evidence="7" id="KW-1133">Transmembrane helix</keyword>
<dbReference type="PANTHER" id="PTHR30582">
    <property type="entry name" value="L,D-TRANSPEPTIDASE"/>
    <property type="match status" value="1"/>
</dbReference>
<dbReference type="GO" id="GO:0071972">
    <property type="term" value="F:peptidoglycan L,D-transpeptidase activity"/>
    <property type="evidence" value="ECO:0007669"/>
    <property type="project" value="TreeGrafter"/>
</dbReference>
<keyword evidence="7" id="KW-0812">Transmembrane</keyword>
<dbReference type="InterPro" id="IPR005490">
    <property type="entry name" value="LD_TPept_cat_dom"/>
</dbReference>
<dbReference type="SUPFAM" id="SSF141523">
    <property type="entry name" value="L,D-transpeptidase catalytic domain-like"/>
    <property type="match status" value="1"/>
</dbReference>
<feature type="transmembrane region" description="Helical" evidence="7">
    <location>
        <begin position="24"/>
        <end position="44"/>
    </location>
</feature>
<dbReference type="InterPro" id="IPR038063">
    <property type="entry name" value="Transpep_catalytic_dom"/>
</dbReference>
<reference evidence="9 10" key="1">
    <citation type="submission" date="2016-10" db="EMBL/GenBank/DDBJ databases">
        <authorList>
            <person name="de Groot N.N."/>
        </authorList>
    </citation>
    <scope>NUCLEOTIDE SEQUENCE [LARGE SCALE GENOMIC DNA]</scope>
    <source>
        <strain evidence="9 10">DSM 5522</strain>
    </source>
</reference>
<evidence type="ECO:0000256" key="2">
    <source>
        <dbReference type="ARBA" id="ARBA00022679"/>
    </source>
</evidence>
<dbReference type="InterPro" id="IPR050979">
    <property type="entry name" value="LD-transpeptidase"/>
</dbReference>
<dbReference type="RefSeq" id="WP_092870876.1">
    <property type="nucleotide sequence ID" value="NZ_FOJY01000004.1"/>
</dbReference>
<accession>A0A1I0WLR7</accession>
<feature type="active site" description="Nucleophile" evidence="6">
    <location>
        <position position="470"/>
    </location>
</feature>
<evidence type="ECO:0000256" key="1">
    <source>
        <dbReference type="ARBA" id="ARBA00004752"/>
    </source>
</evidence>
<dbReference type="CDD" id="cd16913">
    <property type="entry name" value="YkuD_like"/>
    <property type="match status" value="1"/>
</dbReference>
<keyword evidence="2" id="KW-0808">Transferase</keyword>
<dbReference type="GO" id="GO:0071555">
    <property type="term" value="P:cell wall organization"/>
    <property type="evidence" value="ECO:0007669"/>
    <property type="project" value="UniProtKB-UniRule"/>
</dbReference>
<dbReference type="Proteomes" id="UP000198838">
    <property type="component" value="Unassembled WGS sequence"/>
</dbReference>
<evidence type="ECO:0000256" key="6">
    <source>
        <dbReference type="PROSITE-ProRule" id="PRU01373"/>
    </source>
</evidence>
<dbReference type="InterPro" id="IPR038054">
    <property type="entry name" value="LD_TPept-like_central_sf"/>
</dbReference>
<dbReference type="EMBL" id="FOJY01000004">
    <property type="protein sequence ID" value="SFA89100.1"/>
    <property type="molecule type" value="Genomic_DNA"/>
</dbReference>
<protein>
    <submittedName>
        <fullName evidence="9">Putative peptidoglycan binding domain-containing protein</fullName>
    </submittedName>
</protein>
<dbReference type="GO" id="GO:0016740">
    <property type="term" value="F:transferase activity"/>
    <property type="evidence" value="ECO:0007669"/>
    <property type="project" value="UniProtKB-KW"/>
</dbReference>
<dbReference type="GO" id="GO:0008360">
    <property type="term" value="P:regulation of cell shape"/>
    <property type="evidence" value="ECO:0007669"/>
    <property type="project" value="UniProtKB-UniRule"/>
</dbReference>
<name>A0A1I0WLR7_9FIRM</name>
<dbReference type="GO" id="GO:0018104">
    <property type="term" value="P:peptidoglycan-protein cross-linking"/>
    <property type="evidence" value="ECO:0007669"/>
    <property type="project" value="TreeGrafter"/>
</dbReference>
<gene>
    <name evidence="9" type="ORF">SAMN05216249_104127</name>
</gene>
<dbReference type="UniPathway" id="UPA00219"/>
<dbReference type="Gene3D" id="2.40.440.10">
    <property type="entry name" value="L,D-transpeptidase catalytic domain-like"/>
    <property type="match status" value="1"/>
</dbReference>
<evidence type="ECO:0000313" key="10">
    <source>
        <dbReference type="Proteomes" id="UP000198838"/>
    </source>
</evidence>
<dbReference type="Pfam" id="PF03734">
    <property type="entry name" value="YkuD"/>
    <property type="match status" value="1"/>
</dbReference>
<feature type="active site" description="Proton donor/acceptor" evidence="6">
    <location>
        <position position="448"/>
    </location>
</feature>
<evidence type="ECO:0000256" key="3">
    <source>
        <dbReference type="ARBA" id="ARBA00022960"/>
    </source>
</evidence>
<dbReference type="PANTHER" id="PTHR30582:SF33">
    <property type="entry name" value="EXPORTED PROTEIN"/>
    <property type="match status" value="1"/>
</dbReference>
<sequence length="502" mass="56054">MRENTVEGSINNEMPGKKSSHKKAFRIAMIILGVIVVVIAGVYLKIAIDYNTHFFKGTMINNIDVSGMTLEEAENELKADAKKYSITINFRGGVTDTISSSDIDYRYEHVKEVTNALEEQNIFSWPANYITGNKNEISVDMVYNEEMLTNLLNSYDTMKAENMIPPTNAYVSNKDGNFEIAEETYGNQLDTETVINAAKEAVSNSLATINIEDVENAYATPSVYKDDEGLTSTLSLINTFTSASITYDLPGGNEVLDKATTIDWLMVDENGAYTYDEANIDSKADEYITQMKAKVQKHTFKTSSSGDINIGFTVRGYSSDCGWWIDKASEVSQMLSELKSGTVTERQPVWGVAPFTLENNGYGYDYVEIDISSQHLWVYKSSNLVFETDIVSGAMVKERYTPTGIYKVAWKERDHVLKGDRRPDGSYEYETKVSYWLPFITDIGIGMHDATWQSSFGGDRYMTGNGSHGCINLSMSSVARIYSLVEKGTPVIVYYSKGCPLE</sequence>
<keyword evidence="3 6" id="KW-0133">Cell shape</keyword>
<dbReference type="STRING" id="1120918.SAMN05216249_104127"/>
<dbReference type="SUPFAM" id="SSF143985">
    <property type="entry name" value="L,D-transpeptidase pre-catalytic domain-like"/>
    <property type="match status" value="1"/>
</dbReference>
<dbReference type="PROSITE" id="PS52029">
    <property type="entry name" value="LD_TPASE"/>
    <property type="match status" value="1"/>
</dbReference>
<evidence type="ECO:0000256" key="5">
    <source>
        <dbReference type="ARBA" id="ARBA00023316"/>
    </source>
</evidence>
<keyword evidence="4 6" id="KW-0573">Peptidoglycan synthesis</keyword>
<dbReference type="AlphaFoldDB" id="A0A1I0WLR7"/>
<dbReference type="InterPro" id="IPR022029">
    <property type="entry name" value="YoaR-like_PG-bd"/>
</dbReference>
<dbReference type="OrthoDB" id="3176960at2"/>
<feature type="domain" description="L,D-TPase catalytic" evidence="8">
    <location>
        <begin position="365"/>
        <end position="494"/>
    </location>
</feature>